<dbReference type="PANTHER" id="PTHR35786:SF1">
    <property type="entry name" value="REDOX-SENSING TRANSCRIPTIONAL REPRESSOR REX 1"/>
    <property type="match status" value="1"/>
</dbReference>
<evidence type="ECO:0000256" key="6">
    <source>
        <dbReference type="HAMAP-Rule" id="MF_01131"/>
    </source>
</evidence>
<dbReference type="InterPro" id="IPR022876">
    <property type="entry name" value="Tscrpt_rep_Rex"/>
</dbReference>
<evidence type="ECO:0000256" key="3">
    <source>
        <dbReference type="ARBA" id="ARBA00023015"/>
    </source>
</evidence>
<evidence type="ECO:0000256" key="2">
    <source>
        <dbReference type="ARBA" id="ARBA00022491"/>
    </source>
</evidence>
<dbReference type="InterPro" id="IPR036390">
    <property type="entry name" value="WH_DNA-bd_sf"/>
</dbReference>
<dbReference type="InterPro" id="IPR036291">
    <property type="entry name" value="NAD(P)-bd_dom_sf"/>
</dbReference>
<feature type="DNA-binding region" description="H-T-H motif" evidence="6">
    <location>
        <begin position="27"/>
        <end position="66"/>
    </location>
</feature>
<keyword evidence="10" id="KW-1185">Reference proteome</keyword>
<protein>
    <recommendedName>
        <fullName evidence="6">Redox-sensing transcriptional repressor Rex</fullName>
    </recommendedName>
</protein>
<comment type="caution">
    <text evidence="9">The sequence shown here is derived from an EMBL/GenBank/DDBJ whole genome shotgun (WGS) entry which is preliminary data.</text>
</comment>
<evidence type="ECO:0000259" key="8">
    <source>
        <dbReference type="SMART" id="SM00881"/>
    </source>
</evidence>
<dbReference type="NCBIfam" id="NF003996">
    <property type="entry name" value="PRK05472.2-5"/>
    <property type="match status" value="1"/>
</dbReference>
<organism evidence="9 10">
    <name type="scientific">Antrihabitans stalactiti</name>
    <dbReference type="NCBI Taxonomy" id="2584121"/>
    <lineage>
        <taxon>Bacteria</taxon>
        <taxon>Bacillati</taxon>
        <taxon>Actinomycetota</taxon>
        <taxon>Actinomycetes</taxon>
        <taxon>Mycobacteriales</taxon>
        <taxon>Nocardiaceae</taxon>
        <taxon>Antrihabitans</taxon>
    </lineage>
</organism>
<dbReference type="InterPro" id="IPR009718">
    <property type="entry name" value="Rex_DNA-bd_C_dom"/>
</dbReference>
<evidence type="ECO:0000256" key="5">
    <source>
        <dbReference type="ARBA" id="ARBA00023163"/>
    </source>
</evidence>
<name>A0A848KJF4_9NOCA</name>
<dbReference type="GO" id="GO:0003700">
    <property type="term" value="F:DNA-binding transcription factor activity"/>
    <property type="evidence" value="ECO:0007669"/>
    <property type="project" value="UniProtKB-UniRule"/>
</dbReference>
<evidence type="ECO:0000313" key="10">
    <source>
        <dbReference type="Proteomes" id="UP000535543"/>
    </source>
</evidence>
<dbReference type="Pfam" id="PF06971">
    <property type="entry name" value="Put_DNA-bind_N"/>
    <property type="match status" value="1"/>
</dbReference>
<comment type="subcellular location">
    <subcellularLocation>
        <location evidence="6">Cytoplasm</location>
    </subcellularLocation>
</comment>
<reference evidence="9 10" key="2">
    <citation type="submission" date="2020-06" db="EMBL/GenBank/DDBJ databases">
        <title>Antribacter stalactiti gen. nov., sp. nov., a new member of the family Nacardiaceae isolated from a cave.</title>
        <authorList>
            <person name="Kim I.S."/>
        </authorList>
    </citation>
    <scope>NUCLEOTIDE SEQUENCE [LARGE SCALE GENOMIC DNA]</scope>
    <source>
        <strain evidence="9 10">YC2-7</strain>
    </source>
</reference>
<comment type="similarity">
    <text evidence="6">Belongs to the transcriptional regulatory Rex family.</text>
</comment>
<keyword evidence="5 6" id="KW-0804">Transcription</keyword>
<dbReference type="InterPro" id="IPR003781">
    <property type="entry name" value="CoA-bd"/>
</dbReference>
<keyword evidence="1 6" id="KW-0963">Cytoplasm</keyword>
<dbReference type="GO" id="GO:0005737">
    <property type="term" value="C:cytoplasm"/>
    <property type="evidence" value="ECO:0007669"/>
    <property type="project" value="UniProtKB-SubCell"/>
</dbReference>
<evidence type="ECO:0000256" key="7">
    <source>
        <dbReference type="SAM" id="MobiDB-lite"/>
    </source>
</evidence>
<reference evidence="9 10" key="1">
    <citation type="submission" date="2019-05" db="EMBL/GenBank/DDBJ databases">
        <authorList>
            <person name="Lee S.D."/>
        </authorList>
    </citation>
    <scope>NUCLEOTIDE SEQUENCE [LARGE SCALE GENOMIC DNA]</scope>
    <source>
        <strain evidence="9 10">YC2-7</strain>
    </source>
</reference>
<dbReference type="NCBIfam" id="NF003995">
    <property type="entry name" value="PRK05472.2-4"/>
    <property type="match status" value="1"/>
</dbReference>
<dbReference type="Pfam" id="PF02629">
    <property type="entry name" value="CoA_binding"/>
    <property type="match status" value="1"/>
</dbReference>
<dbReference type="HAMAP" id="MF_01131">
    <property type="entry name" value="Rex"/>
    <property type="match status" value="1"/>
</dbReference>
<dbReference type="NCBIfam" id="NF003992">
    <property type="entry name" value="PRK05472.2-1"/>
    <property type="match status" value="1"/>
</dbReference>
<keyword evidence="4 6" id="KW-0238">DNA-binding</keyword>
<dbReference type="Proteomes" id="UP000535543">
    <property type="component" value="Unassembled WGS sequence"/>
</dbReference>
<keyword evidence="6" id="KW-0520">NAD</keyword>
<accession>A0A848KJF4</accession>
<feature type="domain" description="CoA-binding" evidence="8">
    <location>
        <begin position="90"/>
        <end position="191"/>
    </location>
</feature>
<dbReference type="SMART" id="SM00881">
    <property type="entry name" value="CoA_binding"/>
    <property type="match status" value="1"/>
</dbReference>
<dbReference type="AlphaFoldDB" id="A0A848KJF4"/>
<feature type="region of interest" description="Disordered" evidence="7">
    <location>
        <begin position="225"/>
        <end position="258"/>
    </location>
</feature>
<feature type="binding site" evidence="6">
    <location>
        <begin position="101"/>
        <end position="106"/>
    </location>
    <ligand>
        <name>NAD(+)</name>
        <dbReference type="ChEBI" id="CHEBI:57540"/>
    </ligand>
</feature>
<dbReference type="GO" id="GO:0045892">
    <property type="term" value="P:negative regulation of DNA-templated transcription"/>
    <property type="evidence" value="ECO:0007669"/>
    <property type="project" value="InterPro"/>
</dbReference>
<sequence>MVAGPESSAKVHLAKDIPPATVARLTAYLRVLGVLVDEGTLIVSSEELAAATGVGSAKLRKDLSFLGPNGVRGVGYDVARLRARIEIALGLDQGHRVVLVGIGNLGRALAGYGGFGRRGFTIVGLFDNEVDLVGTAVGPLLVRDVADLVPACAELDPTIAVIAVPDDAAQAICDRLVEAGLRCILSFSPVALRVPAYVEIRRVDLAVEMQMLSFSQARNAEVATRAGEDSPSLRSTGLMGRGPELHAATTNKGSVVRQ</sequence>
<dbReference type="GO" id="GO:0003677">
    <property type="term" value="F:DNA binding"/>
    <property type="evidence" value="ECO:0007669"/>
    <property type="project" value="UniProtKB-UniRule"/>
</dbReference>
<dbReference type="NCBIfam" id="NF003994">
    <property type="entry name" value="PRK05472.2-3"/>
    <property type="match status" value="1"/>
</dbReference>
<dbReference type="SUPFAM" id="SSF46785">
    <property type="entry name" value="Winged helix' DNA-binding domain"/>
    <property type="match status" value="1"/>
</dbReference>
<comment type="function">
    <text evidence="6">Modulates transcription in response to changes in cellular NADH/NAD(+) redox state.</text>
</comment>
<keyword evidence="3 6" id="KW-0805">Transcription regulation</keyword>
<proteinExistence type="inferred from homology"/>
<dbReference type="GO" id="GO:0051775">
    <property type="term" value="P:response to redox state"/>
    <property type="evidence" value="ECO:0007669"/>
    <property type="project" value="InterPro"/>
</dbReference>
<gene>
    <name evidence="6" type="primary">rex</name>
    <name evidence="9" type="ORF">FGL95_23250</name>
</gene>
<dbReference type="InterPro" id="IPR036388">
    <property type="entry name" value="WH-like_DNA-bd_sf"/>
</dbReference>
<comment type="subunit">
    <text evidence="6">Homodimer.</text>
</comment>
<dbReference type="SUPFAM" id="SSF51735">
    <property type="entry name" value="NAD(P)-binding Rossmann-fold domains"/>
    <property type="match status" value="1"/>
</dbReference>
<dbReference type="Gene3D" id="3.40.50.720">
    <property type="entry name" value="NAD(P)-binding Rossmann-like Domain"/>
    <property type="match status" value="1"/>
</dbReference>
<dbReference type="PANTHER" id="PTHR35786">
    <property type="entry name" value="REDOX-SENSING TRANSCRIPTIONAL REPRESSOR REX"/>
    <property type="match status" value="1"/>
</dbReference>
<dbReference type="EMBL" id="VCQU01000009">
    <property type="protein sequence ID" value="NMN97958.1"/>
    <property type="molecule type" value="Genomic_DNA"/>
</dbReference>
<evidence type="ECO:0000256" key="4">
    <source>
        <dbReference type="ARBA" id="ARBA00023125"/>
    </source>
</evidence>
<evidence type="ECO:0000256" key="1">
    <source>
        <dbReference type="ARBA" id="ARBA00022490"/>
    </source>
</evidence>
<feature type="compositionally biased region" description="Polar residues" evidence="7">
    <location>
        <begin position="248"/>
        <end position="258"/>
    </location>
</feature>
<dbReference type="Gene3D" id="1.10.10.10">
    <property type="entry name" value="Winged helix-like DNA-binding domain superfamily/Winged helix DNA-binding domain"/>
    <property type="match status" value="1"/>
</dbReference>
<evidence type="ECO:0000313" key="9">
    <source>
        <dbReference type="EMBL" id="NMN97958.1"/>
    </source>
</evidence>
<keyword evidence="2 6" id="KW-0678">Repressor</keyword>